<dbReference type="PRINTS" id="PR00032">
    <property type="entry name" value="HTHARAC"/>
</dbReference>
<keyword evidence="1" id="KW-0805">Transcription regulation</keyword>
<dbReference type="PANTHER" id="PTHR43280">
    <property type="entry name" value="ARAC-FAMILY TRANSCRIPTIONAL REGULATOR"/>
    <property type="match status" value="1"/>
</dbReference>
<accession>A0ABW3N663</accession>
<proteinExistence type="predicted"/>
<dbReference type="InterPro" id="IPR018062">
    <property type="entry name" value="HTH_AraC-typ_CS"/>
</dbReference>
<dbReference type="InterPro" id="IPR018060">
    <property type="entry name" value="HTH_AraC"/>
</dbReference>
<dbReference type="InterPro" id="IPR020449">
    <property type="entry name" value="Tscrpt_reg_AraC-type_HTH"/>
</dbReference>
<organism evidence="7 8">
    <name type="scientific">Winogradskyella litorisediminis</name>
    <dbReference type="NCBI Taxonomy" id="1156618"/>
    <lineage>
        <taxon>Bacteria</taxon>
        <taxon>Pseudomonadati</taxon>
        <taxon>Bacteroidota</taxon>
        <taxon>Flavobacteriia</taxon>
        <taxon>Flavobacteriales</taxon>
        <taxon>Flavobacteriaceae</taxon>
        <taxon>Winogradskyella</taxon>
    </lineage>
</organism>
<dbReference type="InterPro" id="IPR019734">
    <property type="entry name" value="TPR_rpt"/>
</dbReference>
<dbReference type="Proteomes" id="UP001597013">
    <property type="component" value="Unassembled WGS sequence"/>
</dbReference>
<dbReference type="Gene3D" id="1.10.10.60">
    <property type="entry name" value="Homeodomain-like"/>
    <property type="match status" value="2"/>
</dbReference>
<feature type="repeat" description="TPR" evidence="4">
    <location>
        <begin position="89"/>
        <end position="122"/>
    </location>
</feature>
<dbReference type="PROSITE" id="PS01124">
    <property type="entry name" value="HTH_ARAC_FAMILY_2"/>
    <property type="match status" value="1"/>
</dbReference>
<evidence type="ECO:0000313" key="8">
    <source>
        <dbReference type="Proteomes" id="UP001597013"/>
    </source>
</evidence>
<keyword evidence="2" id="KW-0238">DNA-binding</keyword>
<feature type="domain" description="HTH araC/xylS-type" evidence="6">
    <location>
        <begin position="384"/>
        <end position="492"/>
    </location>
</feature>
<comment type="caution">
    <text evidence="7">The sequence shown here is derived from an EMBL/GenBank/DDBJ whole genome shotgun (WGS) entry which is preliminary data.</text>
</comment>
<evidence type="ECO:0000256" key="3">
    <source>
        <dbReference type="ARBA" id="ARBA00023163"/>
    </source>
</evidence>
<evidence type="ECO:0000256" key="5">
    <source>
        <dbReference type="SAM" id="Phobius"/>
    </source>
</evidence>
<keyword evidence="8" id="KW-1185">Reference proteome</keyword>
<dbReference type="PROSITE" id="PS00041">
    <property type="entry name" value="HTH_ARAC_FAMILY_1"/>
    <property type="match status" value="1"/>
</dbReference>
<dbReference type="SMART" id="SM00342">
    <property type="entry name" value="HTH_ARAC"/>
    <property type="match status" value="1"/>
</dbReference>
<dbReference type="PROSITE" id="PS50005">
    <property type="entry name" value="TPR"/>
    <property type="match status" value="1"/>
</dbReference>
<dbReference type="InterPro" id="IPR009057">
    <property type="entry name" value="Homeodomain-like_sf"/>
</dbReference>
<dbReference type="SUPFAM" id="SSF48452">
    <property type="entry name" value="TPR-like"/>
    <property type="match status" value="2"/>
</dbReference>
<sequence>MSVDRQKAKQYFNQLQSAYNEGNYKNHKLYSDSLLVIAKKNEFHKMHVLALTNQAIFYNGISQRETAIKLYHEALKVSKQIPNDFKTKAVVLINMGNTYNNIGEYEKANDAMKKVIKTANNVEGSYKIKAAALIGIADNYIILRDYKKALEYSYLAKDLGEKNNDELVKVSSVNKISDILLKLKKYQEVLDISKSIANNPFFKQSTKIKAEYLLNIGIANYYLNITDSALISLNACKKIAENKNLLKTEMNTYEYLAKVHEQKNDFEASYDAQKKFTSLKEIFLNDTKNATNTDLKEDILIKEKHINRLSKKSNKLLIYGTLSLFVLSLFLFFLFKRKKKIEIEKEIIKAENLSLEEVVSFYKKENKKEAKPYRNTSLTQRDRETLKTTILEFMDKEKPYLNPDINQAELASKVGVSTHNLSEVLNHSFGQNFYNFINSYRVLTAQKLIKDKNYKNTKMIAIAFDSGFKSKTSFNRVFKKHTGLTPSEYRETH</sequence>
<keyword evidence="5" id="KW-1133">Transmembrane helix</keyword>
<evidence type="ECO:0000256" key="1">
    <source>
        <dbReference type="ARBA" id="ARBA00023015"/>
    </source>
</evidence>
<dbReference type="InterPro" id="IPR011990">
    <property type="entry name" value="TPR-like_helical_dom_sf"/>
</dbReference>
<keyword evidence="5" id="KW-0472">Membrane</keyword>
<feature type="transmembrane region" description="Helical" evidence="5">
    <location>
        <begin position="316"/>
        <end position="335"/>
    </location>
</feature>
<reference evidence="8" key="1">
    <citation type="journal article" date="2019" name="Int. J. Syst. Evol. Microbiol.">
        <title>The Global Catalogue of Microorganisms (GCM) 10K type strain sequencing project: providing services to taxonomists for standard genome sequencing and annotation.</title>
        <authorList>
            <consortium name="The Broad Institute Genomics Platform"/>
            <consortium name="The Broad Institute Genome Sequencing Center for Infectious Disease"/>
            <person name="Wu L."/>
            <person name="Ma J."/>
        </authorList>
    </citation>
    <scope>NUCLEOTIDE SEQUENCE [LARGE SCALE GENOMIC DNA]</scope>
    <source>
        <strain evidence="8">CCUG 62215</strain>
    </source>
</reference>
<keyword evidence="5" id="KW-0812">Transmembrane</keyword>
<evidence type="ECO:0000256" key="4">
    <source>
        <dbReference type="PROSITE-ProRule" id="PRU00339"/>
    </source>
</evidence>
<dbReference type="PANTHER" id="PTHR43280:SF29">
    <property type="entry name" value="ARAC-FAMILY TRANSCRIPTIONAL REGULATOR"/>
    <property type="match status" value="1"/>
</dbReference>
<name>A0ABW3N663_9FLAO</name>
<protein>
    <submittedName>
        <fullName evidence="7">Helix-turn-helix domain-containing protein</fullName>
    </submittedName>
</protein>
<evidence type="ECO:0000259" key="6">
    <source>
        <dbReference type="PROSITE" id="PS01124"/>
    </source>
</evidence>
<dbReference type="Pfam" id="PF12833">
    <property type="entry name" value="HTH_18"/>
    <property type="match status" value="1"/>
</dbReference>
<keyword evidence="4" id="KW-0802">TPR repeat</keyword>
<dbReference type="SUPFAM" id="SSF46689">
    <property type="entry name" value="Homeodomain-like"/>
    <property type="match status" value="1"/>
</dbReference>
<dbReference type="SMART" id="SM00028">
    <property type="entry name" value="TPR"/>
    <property type="match status" value="4"/>
</dbReference>
<dbReference type="RefSeq" id="WP_386127449.1">
    <property type="nucleotide sequence ID" value="NZ_JBHTJL010000003.1"/>
</dbReference>
<dbReference type="EMBL" id="JBHTJL010000003">
    <property type="protein sequence ID" value="MFD1062005.1"/>
    <property type="molecule type" value="Genomic_DNA"/>
</dbReference>
<evidence type="ECO:0000313" key="7">
    <source>
        <dbReference type="EMBL" id="MFD1062005.1"/>
    </source>
</evidence>
<evidence type="ECO:0000256" key="2">
    <source>
        <dbReference type="ARBA" id="ARBA00023125"/>
    </source>
</evidence>
<gene>
    <name evidence="7" type="ORF">ACFQ1Q_02005</name>
</gene>
<dbReference type="Gene3D" id="1.25.40.10">
    <property type="entry name" value="Tetratricopeptide repeat domain"/>
    <property type="match status" value="2"/>
</dbReference>
<keyword evidence="3" id="KW-0804">Transcription</keyword>